<dbReference type="CDD" id="cd16380">
    <property type="entry name" value="YitT_C"/>
    <property type="match status" value="1"/>
</dbReference>
<evidence type="ECO:0000256" key="4">
    <source>
        <dbReference type="ARBA" id="ARBA00022989"/>
    </source>
</evidence>
<comment type="subcellular location">
    <subcellularLocation>
        <location evidence="1">Cell membrane</location>
        <topology evidence="1">Multi-pass membrane protein</topology>
    </subcellularLocation>
</comment>
<accession>A0ABT4CWP3</accession>
<keyword evidence="5 6" id="KW-0472">Membrane</keyword>
<feature type="transmembrane region" description="Helical" evidence="6">
    <location>
        <begin position="47"/>
        <end position="70"/>
    </location>
</feature>
<dbReference type="InterPro" id="IPR051461">
    <property type="entry name" value="UPF0750_membrane"/>
</dbReference>
<dbReference type="Gene3D" id="3.30.70.120">
    <property type="match status" value="1"/>
</dbReference>
<dbReference type="PANTHER" id="PTHR33545">
    <property type="entry name" value="UPF0750 MEMBRANE PROTEIN YITT-RELATED"/>
    <property type="match status" value="1"/>
</dbReference>
<gene>
    <name evidence="8" type="ORF">OW763_03490</name>
</gene>
<feature type="transmembrane region" description="Helical" evidence="6">
    <location>
        <begin position="154"/>
        <end position="176"/>
    </location>
</feature>
<keyword evidence="4 6" id="KW-1133">Transmembrane helix</keyword>
<keyword evidence="9" id="KW-1185">Reference proteome</keyword>
<feature type="transmembrane region" description="Helical" evidence="6">
    <location>
        <begin position="82"/>
        <end position="103"/>
    </location>
</feature>
<evidence type="ECO:0000259" key="7">
    <source>
        <dbReference type="Pfam" id="PF10035"/>
    </source>
</evidence>
<evidence type="ECO:0000256" key="5">
    <source>
        <dbReference type="ARBA" id="ARBA00023136"/>
    </source>
</evidence>
<dbReference type="InterPro" id="IPR015867">
    <property type="entry name" value="N-reg_PII/ATP_PRibTrfase_C"/>
</dbReference>
<dbReference type="Pfam" id="PF02588">
    <property type="entry name" value="YitT_membrane"/>
    <property type="match status" value="1"/>
</dbReference>
<keyword evidence="2" id="KW-1003">Cell membrane</keyword>
<feature type="transmembrane region" description="Helical" evidence="6">
    <location>
        <begin position="12"/>
        <end position="35"/>
    </location>
</feature>
<sequence>MISCLEMTKTDFIKKIILIVLGSFIYAIGFNLFIIPSKLLSGGLSGVILIFHYLFNISVGLLFIVFNIPLFILSILKINKKFTILTGIGTAVLSIALIVTTPLTNVLAPVSEAHKLLYCLYGGALTGLGLGIVFSTEGSTGGLDIIIILVKKKYNMDIGMANFVVNLIVIAAGSILFGFKTALYTLIVMYACSLFMDKLMKGFSKQKMLLIVTEKEKEISYAVMNKIKRGLTILYGEGAYTKSKREIMYCVVSPRQLPEVKNLIKEIDRDAFISVIDTSEVQGKGFINLL</sequence>
<protein>
    <submittedName>
        <fullName evidence="8">YitT family protein</fullName>
    </submittedName>
</protein>
<evidence type="ECO:0000256" key="2">
    <source>
        <dbReference type="ARBA" id="ARBA00022475"/>
    </source>
</evidence>
<dbReference type="EMBL" id="JAPQER010000001">
    <property type="protein sequence ID" value="MCY6483420.1"/>
    <property type="molecule type" value="Genomic_DNA"/>
</dbReference>
<reference evidence="8" key="1">
    <citation type="submission" date="2022-12" db="EMBL/GenBank/DDBJ databases">
        <authorList>
            <person name="Wang J."/>
        </authorList>
    </citation>
    <scope>NUCLEOTIDE SEQUENCE</scope>
    <source>
        <strain evidence="8">HY-45-18</strain>
    </source>
</reference>
<dbReference type="RefSeq" id="WP_268039668.1">
    <property type="nucleotide sequence ID" value="NZ_JAPQER010000001.1"/>
</dbReference>
<proteinExistence type="predicted"/>
<dbReference type="PIRSF" id="PIRSF006483">
    <property type="entry name" value="Membrane_protein_YitT"/>
    <property type="match status" value="1"/>
</dbReference>
<evidence type="ECO:0000256" key="3">
    <source>
        <dbReference type="ARBA" id="ARBA00022692"/>
    </source>
</evidence>
<comment type="caution">
    <text evidence="8">The sequence shown here is derived from an EMBL/GenBank/DDBJ whole genome shotgun (WGS) entry which is preliminary data.</text>
</comment>
<dbReference type="PANTHER" id="PTHR33545:SF5">
    <property type="entry name" value="UPF0750 MEMBRANE PROTEIN YITT"/>
    <property type="match status" value="1"/>
</dbReference>
<evidence type="ECO:0000313" key="9">
    <source>
        <dbReference type="Proteomes" id="UP001078443"/>
    </source>
</evidence>
<organism evidence="8 9">
    <name type="scientific">Clostridium aestuarii</name>
    <dbReference type="NCBI Taxonomy" id="338193"/>
    <lineage>
        <taxon>Bacteria</taxon>
        <taxon>Bacillati</taxon>
        <taxon>Bacillota</taxon>
        <taxon>Clostridia</taxon>
        <taxon>Eubacteriales</taxon>
        <taxon>Clostridiaceae</taxon>
        <taxon>Clostridium</taxon>
    </lineage>
</organism>
<evidence type="ECO:0000313" key="8">
    <source>
        <dbReference type="EMBL" id="MCY6483420.1"/>
    </source>
</evidence>
<evidence type="ECO:0000256" key="6">
    <source>
        <dbReference type="SAM" id="Phobius"/>
    </source>
</evidence>
<dbReference type="Pfam" id="PF10035">
    <property type="entry name" value="DUF2179"/>
    <property type="match status" value="1"/>
</dbReference>
<dbReference type="Proteomes" id="UP001078443">
    <property type="component" value="Unassembled WGS sequence"/>
</dbReference>
<name>A0ABT4CWP3_9CLOT</name>
<dbReference type="InterPro" id="IPR019264">
    <property type="entry name" value="DUF2179"/>
</dbReference>
<evidence type="ECO:0000256" key="1">
    <source>
        <dbReference type="ARBA" id="ARBA00004651"/>
    </source>
</evidence>
<feature type="domain" description="DUF2179" evidence="7">
    <location>
        <begin position="229"/>
        <end position="283"/>
    </location>
</feature>
<keyword evidence="3 6" id="KW-0812">Transmembrane</keyword>
<dbReference type="InterPro" id="IPR003740">
    <property type="entry name" value="YitT"/>
</dbReference>